<organism evidence="1 2">
    <name type="scientific">Cirrhinus molitorella</name>
    <name type="common">mud carp</name>
    <dbReference type="NCBI Taxonomy" id="172907"/>
    <lineage>
        <taxon>Eukaryota</taxon>
        <taxon>Metazoa</taxon>
        <taxon>Chordata</taxon>
        <taxon>Craniata</taxon>
        <taxon>Vertebrata</taxon>
        <taxon>Euteleostomi</taxon>
        <taxon>Actinopterygii</taxon>
        <taxon>Neopterygii</taxon>
        <taxon>Teleostei</taxon>
        <taxon>Ostariophysi</taxon>
        <taxon>Cypriniformes</taxon>
        <taxon>Cyprinidae</taxon>
        <taxon>Labeoninae</taxon>
        <taxon>Labeonini</taxon>
        <taxon>Cirrhinus</taxon>
    </lineage>
</organism>
<keyword evidence="2" id="KW-1185">Reference proteome</keyword>
<reference evidence="1 2" key="1">
    <citation type="submission" date="2023-09" db="EMBL/GenBank/DDBJ databases">
        <authorList>
            <person name="Wang M."/>
        </authorList>
    </citation>
    <scope>NUCLEOTIDE SEQUENCE [LARGE SCALE GENOMIC DNA]</scope>
    <source>
        <strain evidence="1">GT-2023</strain>
        <tissue evidence="1">Liver</tissue>
    </source>
</reference>
<comment type="caution">
    <text evidence="1">The sequence shown here is derived from an EMBL/GenBank/DDBJ whole genome shotgun (WGS) entry which is preliminary data.</text>
</comment>
<dbReference type="EMBL" id="JAYMGO010000015">
    <property type="protein sequence ID" value="KAL1261128.1"/>
    <property type="molecule type" value="Genomic_DNA"/>
</dbReference>
<sequence>MSWFTGRLESRNVLDGRVLVFREYRLIVVSGTVATPFMPMETPLSQATECAPMCETGRRGDPRLQMGRTDGQAALWAKLDGTSSECRCHRNWNRRR</sequence>
<dbReference type="Proteomes" id="UP001558613">
    <property type="component" value="Unassembled WGS sequence"/>
</dbReference>
<proteinExistence type="predicted"/>
<gene>
    <name evidence="1" type="ORF">QQF64_008955</name>
</gene>
<evidence type="ECO:0000313" key="2">
    <source>
        <dbReference type="Proteomes" id="UP001558613"/>
    </source>
</evidence>
<protein>
    <submittedName>
        <fullName evidence="1">Uncharacterized protein</fullName>
    </submittedName>
</protein>
<accession>A0ABR3M7L4</accession>
<evidence type="ECO:0000313" key="1">
    <source>
        <dbReference type="EMBL" id="KAL1261128.1"/>
    </source>
</evidence>
<name>A0ABR3M7L4_9TELE</name>